<comment type="subcellular location">
    <subcellularLocation>
        <location evidence="1">Cell envelope</location>
    </subcellularLocation>
</comment>
<evidence type="ECO:0000256" key="1">
    <source>
        <dbReference type="ARBA" id="ARBA00004196"/>
    </source>
</evidence>
<dbReference type="InterPro" id="IPR011050">
    <property type="entry name" value="Pectin_lyase_fold/virulence"/>
</dbReference>
<dbReference type="InterPro" id="IPR011493">
    <property type="entry name" value="GLUG"/>
</dbReference>
<organism evidence="5 6">
    <name type="scientific">Coprococcus hominis</name>
    <name type="common">ex Liu et al. 2022</name>
    <dbReference type="NCBI Taxonomy" id="2763039"/>
    <lineage>
        <taxon>Bacteria</taxon>
        <taxon>Bacillati</taxon>
        <taxon>Bacillota</taxon>
        <taxon>Clostridia</taxon>
        <taxon>Lachnospirales</taxon>
        <taxon>Lachnospiraceae</taxon>
        <taxon>Coprococcus</taxon>
    </lineage>
</organism>
<evidence type="ECO:0000313" key="5">
    <source>
        <dbReference type="EMBL" id="MBC5662116.1"/>
    </source>
</evidence>
<dbReference type="GO" id="GO:0030313">
    <property type="term" value="C:cell envelope"/>
    <property type="evidence" value="ECO:0007669"/>
    <property type="project" value="UniProtKB-SubCell"/>
</dbReference>
<dbReference type="EMBL" id="JACOOX010000002">
    <property type="protein sequence ID" value="MBC5662116.1"/>
    <property type="molecule type" value="Genomic_DNA"/>
</dbReference>
<dbReference type="SUPFAM" id="SSF49373">
    <property type="entry name" value="Invasin/intimin cell-adhesion fragments"/>
    <property type="match status" value="2"/>
</dbReference>
<comment type="caution">
    <text evidence="5">The sequence shown here is derived from an EMBL/GenBank/DDBJ whole genome shotgun (WGS) entry which is preliminary data.</text>
</comment>
<dbReference type="SMART" id="SM00635">
    <property type="entry name" value="BID_2"/>
    <property type="match status" value="2"/>
</dbReference>
<accession>A0A8I0AJN4</accession>
<dbReference type="RefSeq" id="WP_186847425.1">
    <property type="nucleotide sequence ID" value="NZ_JACOOX010000002.1"/>
</dbReference>
<name>A0A8I0AJN4_9FIRM</name>
<dbReference type="InterPro" id="IPR008964">
    <property type="entry name" value="Invasin/intimin_cell_adhesion"/>
</dbReference>
<keyword evidence="2" id="KW-0175">Coiled coil</keyword>
<feature type="chain" id="PRO_5034486206" evidence="3">
    <location>
        <begin position="42"/>
        <end position="728"/>
    </location>
</feature>
<dbReference type="InterPro" id="IPR003343">
    <property type="entry name" value="Big_2"/>
</dbReference>
<evidence type="ECO:0000256" key="2">
    <source>
        <dbReference type="SAM" id="Coils"/>
    </source>
</evidence>
<dbReference type="Gene3D" id="2.60.40.4270">
    <property type="entry name" value="Listeria-Bacteroides repeat domain"/>
    <property type="match status" value="1"/>
</dbReference>
<dbReference type="Gene3D" id="2.60.40.1080">
    <property type="match status" value="2"/>
</dbReference>
<feature type="domain" description="BIG2" evidence="4">
    <location>
        <begin position="643"/>
        <end position="723"/>
    </location>
</feature>
<dbReference type="Pfam" id="PF07581">
    <property type="entry name" value="Glug"/>
    <property type="match status" value="1"/>
</dbReference>
<dbReference type="AlphaFoldDB" id="A0A8I0AJN4"/>
<dbReference type="InterPro" id="IPR013378">
    <property type="entry name" value="InlB-like_B-rpt"/>
</dbReference>
<dbReference type="Proteomes" id="UP000615234">
    <property type="component" value="Unassembled WGS sequence"/>
</dbReference>
<dbReference type="NCBIfam" id="TIGR02543">
    <property type="entry name" value="List_Bact_rpt"/>
    <property type="match status" value="1"/>
</dbReference>
<dbReference type="SUPFAM" id="SSF51126">
    <property type="entry name" value="Pectin lyase-like"/>
    <property type="match status" value="1"/>
</dbReference>
<protein>
    <submittedName>
        <fullName evidence="5">Ig-like domain-containing protein</fullName>
    </submittedName>
</protein>
<keyword evidence="6" id="KW-1185">Reference proteome</keyword>
<dbReference type="Gene3D" id="1.20.1270.90">
    <property type="entry name" value="AF1782-like"/>
    <property type="match status" value="1"/>
</dbReference>
<keyword evidence="3" id="KW-0732">Signal</keyword>
<dbReference type="Gene3D" id="2.160.20.110">
    <property type="match status" value="1"/>
</dbReference>
<feature type="domain" description="BIG2" evidence="4">
    <location>
        <begin position="555"/>
        <end position="635"/>
    </location>
</feature>
<evidence type="ECO:0000256" key="3">
    <source>
        <dbReference type="SAM" id="SignalP"/>
    </source>
</evidence>
<sequence>MTFHIQPVKVFDRIQSIKKKFLSLLLVLCFVMAFGSITALAAEGQTTDIWDGTADTSWYTGHETESEYHITTAEQLAGLAQLINTGTITFEGKTVYLDNDLDLDKREWISIGKGKGGSQAAYSFCGIFDGQGHVISNLYSRDSLMPKTNVGDDEENCYRQGLFGNVYDGEVKNLGIENADIIVDLNDASTYGKGILVDWLCNSKITNCWTSGSISGGAYLEHYVGGLAGCTLRNSTLTGCYSTATITGNYKGTCYKEEDVMTYFDCLGGIAGGMLDGSLTVEDCWFSGKINVNSIQATVGGMVGYSDNASVTNCMVTSADLAADEGGNTCWVVYSGLSLGTAENNYWPADDRYQATLLKEQDGTAVSDFTSADVLFGLQAKQGAGVEWVAGIDHPTFAWDDRNIPADYTAVDAAIAKADKIDGTLYSNYEDVKAAINAVDRKKSKYEQKIVDAMAKSIEDAVAGLKEKDNGKDNNKDNNTPVTPQIKTYTVTFKAAGGSAVKAQKVKEGKSVSKPKNPTRKGYKFAGWYTGKTAYKFDTPVKANLTLTAKWTKIKVKKIKITGMSKQIAAGKKIKLKVTVTPKTAANRTVKWKSSNKKYATVNSKGVVTVKKAGIGKKVTITAIAKDGSGKKATYRIKIMKKAVKKITLKASKTKVTAGKKVTIKATVTPGKEVNKKLTYKSSNKKYATVNSKGVVTTRKAGKGKTVKIIATATDGSGKKATIKIKIK</sequence>
<feature type="signal peptide" evidence="3">
    <location>
        <begin position="1"/>
        <end position="41"/>
    </location>
</feature>
<dbReference type="Pfam" id="PF02368">
    <property type="entry name" value="Big_2"/>
    <property type="match status" value="2"/>
</dbReference>
<dbReference type="Pfam" id="PF09479">
    <property type="entry name" value="Flg_new"/>
    <property type="match status" value="1"/>
</dbReference>
<dbReference type="InterPro" id="IPR042229">
    <property type="entry name" value="Listeria/Bacterioides_rpt_sf"/>
</dbReference>
<proteinExistence type="predicted"/>
<gene>
    <name evidence="5" type="ORF">H8S09_04275</name>
</gene>
<reference evidence="5 6" key="1">
    <citation type="submission" date="2020-08" db="EMBL/GenBank/DDBJ databases">
        <title>Genome public.</title>
        <authorList>
            <person name="Liu C."/>
            <person name="Sun Q."/>
        </authorList>
    </citation>
    <scope>NUCLEOTIDE SEQUENCE [LARGE SCALE GENOMIC DNA]</scope>
    <source>
        <strain evidence="5 6">NSJ-10</strain>
    </source>
</reference>
<evidence type="ECO:0000313" key="6">
    <source>
        <dbReference type="Proteomes" id="UP000615234"/>
    </source>
</evidence>
<feature type="coiled-coil region" evidence="2">
    <location>
        <begin position="429"/>
        <end position="456"/>
    </location>
</feature>
<evidence type="ECO:0000259" key="4">
    <source>
        <dbReference type="SMART" id="SM00635"/>
    </source>
</evidence>